<dbReference type="InterPro" id="IPR036257">
    <property type="entry name" value="Cyt_c_oxidase_su2_TM_sf"/>
</dbReference>
<evidence type="ECO:0000256" key="2">
    <source>
        <dbReference type="ARBA" id="ARBA00004651"/>
    </source>
</evidence>
<evidence type="ECO:0000256" key="6">
    <source>
        <dbReference type="ARBA" id="ARBA00022475"/>
    </source>
</evidence>
<feature type="domain" description="Cytochrome oxidase subunit II copper A binding" evidence="17">
    <location>
        <begin position="128"/>
        <end position="240"/>
    </location>
</feature>
<sequence length="323" mass="36915">MKQLMKKGLALAPLSLVLLLSGCELAVLDPKGPVAQTQYDLIMYSIIFMLFIVVVVFGAFAFMVIRYRENRPGRKESDYDPHMHGNNLIEIVWTVIPFVIVIALSIPTVDSLFELEKPPEAAAGEEQKEPLVIYATTADWKWFFSYPEENIETVNYLHIPTDRPIEFKLSSADAMTALWIPRLGGQKYNMAGMENTLYLQADEEGVYDGRNSNFNGEGFTKQTFEVYAESEEDYNSWVEETQSSAPELSQEEYDELLKPGLTVEAEYSSTHLEFVDHGTNEGRDYAIERHYDLYGDLMHLYSDQDAEDFMDEENDDDHESSVE</sequence>
<comment type="function">
    <text evidence="14">Catalyzes quinol oxidation with the concomitant reduction of oxygen to water. Subunit II transfers the electrons from a quinol to the binuclear center of the catalytic subunit I.</text>
</comment>
<dbReference type="InterPro" id="IPR034227">
    <property type="entry name" value="CuRO_UO_II"/>
</dbReference>
<comment type="caution">
    <text evidence="19">The sequence shown here is derived from an EMBL/GenBank/DDBJ whole genome shotgun (WGS) entry which is preliminary data.</text>
</comment>
<feature type="region of interest" description="Disordered" evidence="15">
    <location>
        <begin position="304"/>
        <end position="323"/>
    </location>
</feature>
<keyword evidence="8 16" id="KW-0812">Transmembrane</keyword>
<dbReference type="Pfam" id="PF02790">
    <property type="entry name" value="COX2_TM"/>
    <property type="match status" value="1"/>
</dbReference>
<dbReference type="EC" id="1.10.3.-" evidence="14"/>
<evidence type="ECO:0000256" key="5">
    <source>
        <dbReference type="ARBA" id="ARBA00022448"/>
    </source>
</evidence>
<keyword evidence="5 14" id="KW-0813">Transport</keyword>
<evidence type="ECO:0000256" key="16">
    <source>
        <dbReference type="SAM" id="Phobius"/>
    </source>
</evidence>
<keyword evidence="11 16" id="KW-1133">Transmembrane helix</keyword>
<evidence type="ECO:0000256" key="9">
    <source>
        <dbReference type="ARBA" id="ARBA00022729"/>
    </source>
</evidence>
<keyword evidence="20" id="KW-1185">Reference proteome</keyword>
<evidence type="ECO:0000256" key="8">
    <source>
        <dbReference type="ARBA" id="ARBA00022692"/>
    </source>
</evidence>
<accession>A0ABW2JYZ6</accession>
<evidence type="ECO:0000256" key="15">
    <source>
        <dbReference type="SAM" id="MobiDB-lite"/>
    </source>
</evidence>
<dbReference type="NCBIfam" id="TIGR01432">
    <property type="entry name" value="QOXA"/>
    <property type="match status" value="1"/>
</dbReference>
<proteinExistence type="inferred from homology"/>
<dbReference type="SUPFAM" id="SSF81464">
    <property type="entry name" value="Cytochrome c oxidase subunit II-like, transmembrane region"/>
    <property type="match status" value="1"/>
</dbReference>
<organism evidence="19 20">
    <name type="scientific">Halobacillus campisalis</name>
    <dbReference type="NCBI Taxonomy" id="435909"/>
    <lineage>
        <taxon>Bacteria</taxon>
        <taxon>Bacillati</taxon>
        <taxon>Bacillota</taxon>
        <taxon>Bacilli</taxon>
        <taxon>Bacillales</taxon>
        <taxon>Bacillaceae</taxon>
        <taxon>Halobacillus</taxon>
    </lineage>
</organism>
<evidence type="ECO:0000259" key="17">
    <source>
        <dbReference type="PROSITE" id="PS50857"/>
    </source>
</evidence>
<keyword evidence="13 14" id="KW-0472">Membrane</keyword>
<dbReference type="PANTHER" id="PTHR22888">
    <property type="entry name" value="CYTOCHROME C OXIDASE, SUBUNIT II"/>
    <property type="match status" value="1"/>
</dbReference>
<evidence type="ECO:0000256" key="13">
    <source>
        <dbReference type="ARBA" id="ARBA00023136"/>
    </source>
</evidence>
<evidence type="ECO:0000259" key="18">
    <source>
        <dbReference type="PROSITE" id="PS50999"/>
    </source>
</evidence>
<dbReference type="InterPro" id="IPR011759">
    <property type="entry name" value="Cyt_c_oxidase_su2_TM_dom"/>
</dbReference>
<feature type="transmembrane region" description="Helical" evidence="16">
    <location>
        <begin position="88"/>
        <end position="109"/>
    </location>
</feature>
<evidence type="ECO:0000313" key="20">
    <source>
        <dbReference type="Proteomes" id="UP001596494"/>
    </source>
</evidence>
<dbReference type="InterPro" id="IPR006332">
    <property type="entry name" value="QoxA"/>
</dbReference>
<dbReference type="Proteomes" id="UP001596494">
    <property type="component" value="Unassembled WGS sequence"/>
</dbReference>
<dbReference type="Gene3D" id="2.60.40.420">
    <property type="entry name" value="Cupredoxins - blue copper proteins"/>
    <property type="match status" value="1"/>
</dbReference>
<dbReference type="PROSITE" id="PS50857">
    <property type="entry name" value="COX2_CUA"/>
    <property type="match status" value="1"/>
</dbReference>
<name>A0ABW2JYZ6_9BACI</name>
<reference evidence="20" key="1">
    <citation type="journal article" date="2019" name="Int. J. Syst. Evol. Microbiol.">
        <title>The Global Catalogue of Microorganisms (GCM) 10K type strain sequencing project: providing services to taxonomists for standard genome sequencing and annotation.</title>
        <authorList>
            <consortium name="The Broad Institute Genomics Platform"/>
            <consortium name="The Broad Institute Genome Sequencing Center for Infectious Disease"/>
            <person name="Wu L."/>
            <person name="Ma J."/>
        </authorList>
    </citation>
    <scope>NUCLEOTIDE SEQUENCE [LARGE SCALE GENOMIC DNA]</scope>
    <source>
        <strain evidence="20">CCUG 73951</strain>
    </source>
</reference>
<evidence type="ECO:0000313" key="19">
    <source>
        <dbReference type="EMBL" id="MFC7319691.1"/>
    </source>
</evidence>
<dbReference type="PROSITE" id="PS51257">
    <property type="entry name" value="PROKAR_LIPOPROTEIN"/>
    <property type="match status" value="1"/>
</dbReference>
<dbReference type="InterPro" id="IPR002429">
    <property type="entry name" value="CcO_II-like_C"/>
</dbReference>
<dbReference type="InterPro" id="IPR006333">
    <property type="entry name" value="Cyt_o_ubiquinol_oxidase_su2"/>
</dbReference>
<evidence type="ECO:0000256" key="4">
    <source>
        <dbReference type="ARBA" id="ARBA00016131"/>
    </source>
</evidence>
<dbReference type="InterPro" id="IPR045187">
    <property type="entry name" value="CcO_II"/>
</dbReference>
<keyword evidence="10 14" id="KW-0249">Electron transport</keyword>
<gene>
    <name evidence="19" type="primary">qoxA</name>
    <name evidence="19" type="ORF">ACFQMN_02170</name>
</gene>
<evidence type="ECO:0000256" key="10">
    <source>
        <dbReference type="ARBA" id="ARBA00022982"/>
    </source>
</evidence>
<evidence type="ECO:0000256" key="14">
    <source>
        <dbReference type="PIRNR" id="PIRNR000292"/>
    </source>
</evidence>
<keyword evidence="9" id="KW-0732">Signal</keyword>
<keyword evidence="6 14" id="KW-1003">Cell membrane</keyword>
<dbReference type="SUPFAM" id="SSF49503">
    <property type="entry name" value="Cupredoxins"/>
    <property type="match status" value="1"/>
</dbReference>
<dbReference type="EMBL" id="JBHTBY010000001">
    <property type="protein sequence ID" value="MFC7319691.1"/>
    <property type="molecule type" value="Genomic_DNA"/>
</dbReference>
<keyword evidence="7 14" id="KW-0679">Respiratory chain</keyword>
<feature type="transmembrane region" description="Helical" evidence="16">
    <location>
        <begin position="41"/>
        <end position="67"/>
    </location>
</feature>
<comment type="subcellular location">
    <subcellularLocation>
        <location evidence="2">Cell membrane</location>
        <topology evidence="2">Multi-pass membrane protein</topology>
    </subcellularLocation>
</comment>
<dbReference type="PIRSF" id="PIRSF000292">
    <property type="entry name" value="Ubi_od_II"/>
    <property type="match status" value="1"/>
</dbReference>
<feature type="domain" description="Cytochrome oxidase subunit II transmembrane region profile" evidence="18">
    <location>
        <begin position="19"/>
        <end position="119"/>
    </location>
</feature>
<dbReference type="RefSeq" id="WP_289215714.1">
    <property type="nucleotide sequence ID" value="NZ_JAPVRC010000003.1"/>
</dbReference>
<comment type="catalytic activity">
    <reaction evidence="1 14">
        <text>2 a quinol + O2 = 2 a quinone + 2 H2O</text>
        <dbReference type="Rhea" id="RHEA:55376"/>
        <dbReference type="ChEBI" id="CHEBI:15377"/>
        <dbReference type="ChEBI" id="CHEBI:15379"/>
        <dbReference type="ChEBI" id="CHEBI:24646"/>
        <dbReference type="ChEBI" id="CHEBI:132124"/>
    </reaction>
</comment>
<dbReference type="PROSITE" id="PS50999">
    <property type="entry name" value="COX2_TM"/>
    <property type="match status" value="1"/>
</dbReference>
<evidence type="ECO:0000256" key="12">
    <source>
        <dbReference type="ARBA" id="ARBA00023002"/>
    </source>
</evidence>
<comment type="similarity">
    <text evidence="3 14">Belongs to the cytochrome c oxidase subunit 2 family.</text>
</comment>
<protein>
    <recommendedName>
        <fullName evidence="4 14">Quinol oxidase subunit 2</fullName>
        <ecNumber evidence="14">1.10.3.-</ecNumber>
    </recommendedName>
</protein>
<evidence type="ECO:0000256" key="1">
    <source>
        <dbReference type="ARBA" id="ARBA00000725"/>
    </source>
</evidence>
<dbReference type="Gene3D" id="1.10.287.90">
    <property type="match status" value="1"/>
</dbReference>
<dbReference type="PANTHER" id="PTHR22888:SF18">
    <property type="entry name" value="CYTOCHROME BO(3) UBIQUINOL OXIDASE SUBUNIT 2"/>
    <property type="match status" value="1"/>
</dbReference>
<dbReference type="CDD" id="cd04212">
    <property type="entry name" value="CuRO_UO_II"/>
    <property type="match status" value="1"/>
</dbReference>
<dbReference type="InterPro" id="IPR008972">
    <property type="entry name" value="Cupredoxin"/>
</dbReference>
<evidence type="ECO:0000256" key="11">
    <source>
        <dbReference type="ARBA" id="ARBA00022989"/>
    </source>
</evidence>
<evidence type="ECO:0000256" key="7">
    <source>
        <dbReference type="ARBA" id="ARBA00022660"/>
    </source>
</evidence>
<keyword evidence="12 14" id="KW-0560">Oxidoreductase</keyword>
<evidence type="ECO:0000256" key="3">
    <source>
        <dbReference type="ARBA" id="ARBA00007866"/>
    </source>
</evidence>